<comment type="catalytic activity">
    <reaction evidence="13">
        <text>4 Fe(II)-[cytochrome c] + O2 + 8 H(+)(in) = 4 Fe(III)-[cytochrome c] + 2 H2O + 4 H(+)(out)</text>
        <dbReference type="Rhea" id="RHEA:11436"/>
        <dbReference type="Rhea" id="RHEA-COMP:10350"/>
        <dbReference type="Rhea" id="RHEA-COMP:14399"/>
        <dbReference type="ChEBI" id="CHEBI:15377"/>
        <dbReference type="ChEBI" id="CHEBI:15378"/>
        <dbReference type="ChEBI" id="CHEBI:15379"/>
        <dbReference type="ChEBI" id="CHEBI:29033"/>
        <dbReference type="ChEBI" id="CHEBI:29034"/>
        <dbReference type="EC" id="7.1.1.9"/>
    </reaction>
    <physiologicalReaction direction="left-to-right" evidence="13">
        <dbReference type="Rhea" id="RHEA:11437"/>
    </physiologicalReaction>
</comment>
<keyword evidence="10 14" id="KW-0249">Electron transport</keyword>
<keyword evidence="9" id="KW-1278">Translocase</keyword>
<dbReference type="Gene3D" id="1.20.210.10">
    <property type="entry name" value="Cytochrome c oxidase-like, subunit I domain"/>
    <property type="match status" value="1"/>
</dbReference>
<evidence type="ECO:0000256" key="8">
    <source>
        <dbReference type="ARBA" id="ARBA00022842"/>
    </source>
</evidence>
<gene>
    <name evidence="17" type="primary">cox1</name>
</gene>
<evidence type="ECO:0000256" key="10">
    <source>
        <dbReference type="ARBA" id="ARBA00022982"/>
    </source>
</evidence>
<dbReference type="GO" id="GO:0006123">
    <property type="term" value="P:mitochondrial electron transport, cytochrome c to oxygen"/>
    <property type="evidence" value="ECO:0007669"/>
    <property type="project" value="TreeGrafter"/>
</dbReference>
<accession>A0A6M2UJF1</accession>
<dbReference type="InterPro" id="IPR036927">
    <property type="entry name" value="Cyt_c_oxase-like_su1_sf"/>
</dbReference>
<protein>
    <recommendedName>
        <fullName evidence="5 14">Cytochrome c oxidase subunit 1</fullName>
        <ecNumber evidence="14">7.1.1.9</ecNumber>
    </recommendedName>
</protein>
<feature type="transmembrane region" description="Helical" evidence="15">
    <location>
        <begin position="338"/>
        <end position="360"/>
    </location>
</feature>
<dbReference type="GO" id="GO:0015990">
    <property type="term" value="P:electron transport coupled proton transport"/>
    <property type="evidence" value="ECO:0007669"/>
    <property type="project" value="TreeGrafter"/>
</dbReference>
<dbReference type="InterPro" id="IPR023615">
    <property type="entry name" value="Cyt_c_Oxase_su1_BS"/>
</dbReference>
<geneLocation type="mitochondrion" evidence="17"/>
<keyword evidence="8" id="KW-0460">Magnesium</keyword>
<dbReference type="PRINTS" id="PR01165">
    <property type="entry name" value="CYCOXIDASEI"/>
</dbReference>
<sequence length="515" mass="57296">MMKWLYTGNHKKIGTMYILFGIWGGMLGLSLSMLIRTVLLSPWSFNTDGLMSEYYNTIVSAHAIAMIFFMVMPILLGGFGNWMLPLMMGAPDMSFPRINNLGFWLLPPSMLLFSMSMFLNTGAGAGWTIYPPLSSWLGHPNHSVDLVIFSLHLAGVSSIASSINFISTCFFNRSVVFTLDRVSMFVWSVIITSLMLIISLPVLAGGITMLLTDRNFGTTFFEVSGGGDPILFQHIFWFFGHPEVYILVLPAFGVISEALMAVSGKFKVFGPLGMIYAMMSIGLLGCFVWGHHMYTVGMDVDTRAYFTAATMIIGVPTGIKIFSWLATMYGSVVSYTPLLLWVLGFLLLFTIGGLTGVSLSNASLDLLLHDTYYVVGHLHYVLSMGVVFGIMVAFTLWLPLISGVSFNSILQKTQFFLMFLGANLTFMPQHFLGLNGMPRRYIDYNDCFAFMHSISSYGSVLSFISTVLFLLILWEGFSSHRQIVFNPTPLVSSETTMTLPIMEHSFLQNNLMTIL</sequence>
<evidence type="ECO:0000256" key="12">
    <source>
        <dbReference type="ARBA" id="ARBA00023136"/>
    </source>
</evidence>
<dbReference type="GO" id="GO:0005743">
    <property type="term" value="C:mitochondrial inner membrane"/>
    <property type="evidence" value="ECO:0007669"/>
    <property type="project" value="UniProtKB-SubCell"/>
</dbReference>
<dbReference type="InterPro" id="IPR000883">
    <property type="entry name" value="Cyt_C_Oxase_1"/>
</dbReference>
<dbReference type="EMBL" id="MH665363">
    <property type="protein sequence ID" value="QCL17191.1"/>
    <property type="molecule type" value="Genomic_DNA"/>
</dbReference>
<comment type="pathway">
    <text evidence="3 14">Energy metabolism; oxidative phosphorylation.</text>
</comment>
<evidence type="ECO:0000256" key="11">
    <source>
        <dbReference type="ARBA" id="ARBA00022989"/>
    </source>
</evidence>
<comment type="function">
    <text evidence="14">Component of the cytochrome c oxidase, the last enzyme in the mitochondrial electron transport chain which drives oxidative phosphorylation. The respiratory chain contains 3 multisubunit complexes succinate dehydrogenase (complex II, CII), ubiquinol-cytochrome c oxidoreductase (cytochrome b-c1 complex, complex III, CIII) and cytochrome c oxidase (complex IV, CIV), that cooperate to transfer electrons derived from NADH and succinate to molecular oxygen, creating an electrochemical gradient over the inner membrane that drives transmembrane transport and the ATP synthase. Cytochrome c oxidase is the component of the respiratory chain that catalyzes the reduction of oxygen to water. Electrons originating from reduced cytochrome c in the intermembrane space (IMS) are transferred via the dinuclear copper A center (CU(A)) of subunit 2 and heme A of subunit 1 to the active site in subunit 1, a binuclear center (BNC) formed by heme A3 and copper B (CU(B)). The BNC reduces molecular oxygen to 2 water molecules using 4 electrons from cytochrome c in the IMS and 4 protons from the mitochondrial matrix.</text>
</comment>
<dbReference type="SUPFAM" id="SSF81442">
    <property type="entry name" value="Cytochrome c oxidase subunit I-like"/>
    <property type="match status" value="1"/>
</dbReference>
<feature type="transmembrane region" description="Helical" evidence="15">
    <location>
        <begin position="147"/>
        <end position="172"/>
    </location>
</feature>
<evidence type="ECO:0000256" key="4">
    <source>
        <dbReference type="ARBA" id="ARBA00009578"/>
    </source>
</evidence>
<evidence type="ECO:0000256" key="9">
    <source>
        <dbReference type="ARBA" id="ARBA00022967"/>
    </source>
</evidence>
<reference evidence="17" key="1">
    <citation type="submission" date="2018-07" db="EMBL/GenBank/DDBJ databases">
        <title>Capillaria sp. from a cat in New South Wales, Australia.</title>
        <authorList>
            <person name="Slapeta J."/>
        </authorList>
    </citation>
    <scope>NUCLEOTIDE SEQUENCE</scope>
    <source>
        <strain evidence="17">Cat-2018</strain>
    </source>
</reference>
<dbReference type="UniPathway" id="UPA00705"/>
<dbReference type="PANTHER" id="PTHR10422">
    <property type="entry name" value="CYTOCHROME C OXIDASE SUBUNIT 1"/>
    <property type="match status" value="1"/>
</dbReference>
<dbReference type="InterPro" id="IPR023616">
    <property type="entry name" value="Cyt_c_oxase-like_su1_dom"/>
</dbReference>
<dbReference type="InterPro" id="IPR033944">
    <property type="entry name" value="Cyt_c_oxase_su1_dom"/>
</dbReference>
<feature type="transmembrane region" description="Helical" evidence="15">
    <location>
        <begin position="380"/>
        <end position="403"/>
    </location>
</feature>
<name>A0A6M2UJF1_9BILA</name>
<keyword evidence="14" id="KW-0999">Mitochondrion inner membrane</keyword>
<keyword evidence="7 14" id="KW-0812">Transmembrane</keyword>
<keyword evidence="14" id="KW-0186">Copper</keyword>
<dbReference type="CDD" id="cd01663">
    <property type="entry name" value="Cyt_c_Oxidase_I"/>
    <property type="match status" value="1"/>
</dbReference>
<organism evidence="17">
    <name type="scientific">Capillaria sp. cat-2018</name>
    <dbReference type="NCBI Taxonomy" id="2488633"/>
    <lineage>
        <taxon>Eukaryota</taxon>
        <taxon>Metazoa</taxon>
        <taxon>Ecdysozoa</taxon>
        <taxon>Nematoda</taxon>
        <taxon>Enoplea</taxon>
        <taxon>Dorylaimia</taxon>
        <taxon>Trichinellida</taxon>
        <taxon>Capillariidae</taxon>
        <taxon>Capillaria</taxon>
    </lineage>
</organism>
<dbReference type="GO" id="GO:0004129">
    <property type="term" value="F:cytochrome-c oxidase activity"/>
    <property type="evidence" value="ECO:0007669"/>
    <property type="project" value="UniProtKB-EC"/>
</dbReference>
<comment type="similarity">
    <text evidence="4 14">Belongs to the heme-copper respiratory oxidase family.</text>
</comment>
<keyword evidence="14" id="KW-0349">Heme</keyword>
<feature type="transmembrane region" description="Helical" evidence="15">
    <location>
        <begin position="103"/>
        <end position="127"/>
    </location>
</feature>
<evidence type="ECO:0000256" key="2">
    <source>
        <dbReference type="ARBA" id="ARBA00004141"/>
    </source>
</evidence>
<keyword evidence="14" id="KW-0479">Metal-binding</keyword>
<dbReference type="AlphaFoldDB" id="A0A6M2UJF1"/>
<keyword evidence="14 17" id="KW-0496">Mitochondrion</keyword>
<evidence type="ECO:0000256" key="5">
    <source>
        <dbReference type="ARBA" id="ARBA00015947"/>
    </source>
</evidence>
<proteinExistence type="inferred from homology"/>
<evidence type="ECO:0000259" key="16">
    <source>
        <dbReference type="PROSITE" id="PS50855"/>
    </source>
</evidence>
<dbReference type="PROSITE" id="PS00077">
    <property type="entry name" value="COX1_CUB"/>
    <property type="match status" value="1"/>
</dbReference>
<evidence type="ECO:0000256" key="14">
    <source>
        <dbReference type="RuleBase" id="RU000369"/>
    </source>
</evidence>
<feature type="transmembrane region" description="Helical" evidence="15">
    <location>
        <begin position="454"/>
        <end position="474"/>
    </location>
</feature>
<dbReference type="GO" id="GO:0046872">
    <property type="term" value="F:metal ion binding"/>
    <property type="evidence" value="ECO:0007669"/>
    <property type="project" value="UniProtKB-KW"/>
</dbReference>
<evidence type="ECO:0000256" key="6">
    <source>
        <dbReference type="ARBA" id="ARBA00022660"/>
    </source>
</evidence>
<dbReference type="EC" id="7.1.1.9" evidence="14"/>
<dbReference type="Pfam" id="PF00115">
    <property type="entry name" value="COX1"/>
    <property type="match status" value="1"/>
</dbReference>
<feature type="transmembrane region" description="Helical" evidence="15">
    <location>
        <begin position="59"/>
        <end position="82"/>
    </location>
</feature>
<feature type="transmembrane region" description="Helical" evidence="15">
    <location>
        <begin position="304"/>
        <end position="326"/>
    </location>
</feature>
<comment type="subcellular location">
    <subcellularLocation>
        <location evidence="2">Membrane</location>
        <topology evidence="2">Multi-pass membrane protein</topology>
    </subcellularLocation>
    <subcellularLocation>
        <location evidence="14">Mitochondrion inner membrane</location>
        <topology evidence="14">Multi-pass membrane protein</topology>
    </subcellularLocation>
</comment>
<keyword evidence="11 15" id="KW-1133">Transmembrane helix</keyword>
<keyword evidence="6 14" id="KW-0679">Respiratory chain</keyword>
<dbReference type="PANTHER" id="PTHR10422:SF18">
    <property type="entry name" value="CYTOCHROME C OXIDASE SUBUNIT 1"/>
    <property type="match status" value="1"/>
</dbReference>
<feature type="domain" description="Cytochrome oxidase subunit I profile" evidence="16">
    <location>
        <begin position="1"/>
        <end position="515"/>
    </location>
</feature>
<keyword evidence="14" id="KW-0408">Iron</keyword>
<evidence type="ECO:0000313" key="17">
    <source>
        <dbReference type="EMBL" id="QCL17191.1"/>
    </source>
</evidence>
<dbReference type="GO" id="GO:0045277">
    <property type="term" value="C:respiratory chain complex IV"/>
    <property type="evidence" value="ECO:0007669"/>
    <property type="project" value="InterPro"/>
</dbReference>
<feature type="transmembrane region" description="Helical" evidence="15">
    <location>
        <begin position="184"/>
        <end position="211"/>
    </location>
</feature>
<evidence type="ECO:0000256" key="15">
    <source>
        <dbReference type="SAM" id="Phobius"/>
    </source>
</evidence>
<evidence type="ECO:0000256" key="13">
    <source>
        <dbReference type="ARBA" id="ARBA00049512"/>
    </source>
</evidence>
<keyword evidence="14" id="KW-0813">Transport</keyword>
<comment type="cofactor">
    <cofactor evidence="1">
        <name>heme</name>
        <dbReference type="ChEBI" id="CHEBI:30413"/>
    </cofactor>
</comment>
<evidence type="ECO:0000256" key="7">
    <source>
        <dbReference type="ARBA" id="ARBA00022692"/>
    </source>
</evidence>
<dbReference type="GO" id="GO:0020037">
    <property type="term" value="F:heme binding"/>
    <property type="evidence" value="ECO:0007669"/>
    <property type="project" value="InterPro"/>
</dbReference>
<feature type="transmembrane region" description="Helical" evidence="15">
    <location>
        <begin position="274"/>
        <end position="292"/>
    </location>
</feature>
<feature type="transmembrane region" description="Helical" evidence="15">
    <location>
        <begin position="244"/>
        <end position="262"/>
    </location>
</feature>
<feature type="transmembrane region" description="Helical" evidence="15">
    <location>
        <begin position="415"/>
        <end position="434"/>
    </location>
</feature>
<evidence type="ECO:0000256" key="1">
    <source>
        <dbReference type="ARBA" id="ARBA00001971"/>
    </source>
</evidence>
<keyword evidence="12 14" id="KW-0472">Membrane</keyword>
<dbReference type="PROSITE" id="PS50855">
    <property type="entry name" value="COX1"/>
    <property type="match status" value="1"/>
</dbReference>
<evidence type="ECO:0000256" key="3">
    <source>
        <dbReference type="ARBA" id="ARBA00004673"/>
    </source>
</evidence>
<feature type="transmembrane region" description="Helical" evidence="15">
    <location>
        <begin position="16"/>
        <end position="39"/>
    </location>
</feature>